<dbReference type="AlphaFoldDB" id="E6XBP8"/>
<keyword evidence="2" id="KW-1185">Reference proteome</keyword>
<dbReference type="Proteomes" id="UP000008634">
    <property type="component" value="Chromosome"/>
</dbReference>
<evidence type="ECO:0000313" key="1">
    <source>
        <dbReference type="EMBL" id="ADV47883.1"/>
    </source>
</evidence>
<gene>
    <name evidence="1" type="ordered locus">Celal_0544</name>
</gene>
<evidence type="ECO:0000313" key="2">
    <source>
        <dbReference type="Proteomes" id="UP000008634"/>
    </source>
</evidence>
<sequence>MKRTIYFILAFALLCNTCKEVVKEPVNIATEKEDSFRVFTAPSQLRNEYSNFNSVDAVNKIAEIENEYFNSYPTVGSIYYGTQWYTDLEQRTIEKDSISVFQKYGLEKNNIKLDSMHCTIYAVKALESGFGTEFEAIKKKHKAIWSNREYAGWSLGYILTKFYHWKAYLIISKNSEEYTSCLSNFKKYKKYHVWKQPNIPLEGVFDVNEDMSEIEQLLNANEFGWGFSDQGWHTWITRFDSLKECNWWGAPIRKYDEENNKPLFLKTKFSNYSDYYSHVVIFPPKINPENVVPTD</sequence>
<dbReference type="OrthoDB" id="1454238at2"/>
<dbReference type="KEGG" id="cao:Celal_0544"/>
<name>E6XBP8_CELAD</name>
<dbReference type="HOGENOM" id="CLU_942298_0_0_10"/>
<reference evidence="1 2" key="1">
    <citation type="journal article" date="2010" name="Stand. Genomic Sci.">
        <title>Complete genome sequence of Cellulophaga algicola type strain (IC166).</title>
        <authorList>
            <person name="Abt B."/>
            <person name="Lu M."/>
            <person name="Misra M."/>
            <person name="Han C."/>
            <person name="Nolan M."/>
            <person name="Lucas S."/>
            <person name="Hammon N."/>
            <person name="Deshpande S."/>
            <person name="Cheng J.F."/>
            <person name="Tapia R."/>
            <person name="Goodwin L."/>
            <person name="Pitluck S."/>
            <person name="Liolios K."/>
            <person name="Pagani I."/>
            <person name="Ivanova N."/>
            <person name="Mavromatis K."/>
            <person name="Ovchinikova G."/>
            <person name="Pati A."/>
            <person name="Chen A."/>
            <person name="Palaniappan K."/>
            <person name="Land M."/>
            <person name="Hauser L."/>
            <person name="Chang Y.J."/>
            <person name="Jeffries C.D."/>
            <person name="Detter J.C."/>
            <person name="Brambilla E."/>
            <person name="Rohde M."/>
            <person name="Tindall B.J."/>
            <person name="Goker M."/>
            <person name="Woyke T."/>
            <person name="Bristow J."/>
            <person name="Eisen J.A."/>
            <person name="Markowitz V."/>
            <person name="Hugenholtz P."/>
            <person name="Kyrpides N.C."/>
            <person name="Klenk H.P."/>
            <person name="Lapidus A."/>
        </authorList>
    </citation>
    <scope>NUCLEOTIDE SEQUENCE [LARGE SCALE GENOMIC DNA]</scope>
    <source>
        <strain evidence="2">DSM 14237 / IC166 / ACAM 630</strain>
    </source>
</reference>
<organism evidence="1 2">
    <name type="scientific">Cellulophaga algicola (strain DSM 14237 / IC166 / ACAM 630)</name>
    <dbReference type="NCBI Taxonomy" id="688270"/>
    <lineage>
        <taxon>Bacteria</taxon>
        <taxon>Pseudomonadati</taxon>
        <taxon>Bacteroidota</taxon>
        <taxon>Flavobacteriia</taxon>
        <taxon>Flavobacteriales</taxon>
        <taxon>Flavobacteriaceae</taxon>
        <taxon>Cellulophaga</taxon>
    </lineage>
</organism>
<dbReference type="EMBL" id="CP002453">
    <property type="protein sequence ID" value="ADV47883.1"/>
    <property type="molecule type" value="Genomic_DNA"/>
</dbReference>
<accession>E6XBP8</accession>
<protein>
    <submittedName>
        <fullName evidence="1">Uncharacterized protein</fullName>
    </submittedName>
</protein>
<proteinExistence type="predicted"/>
<dbReference type="RefSeq" id="WP_013549378.1">
    <property type="nucleotide sequence ID" value="NC_014934.1"/>
</dbReference>
<dbReference type="STRING" id="688270.Celal_0544"/>